<evidence type="ECO:0000313" key="3">
    <source>
        <dbReference type="RefSeq" id="XP_021802355.1"/>
    </source>
</evidence>
<feature type="domain" description="Reverse transcriptase Ty1/copia-type" evidence="1">
    <location>
        <begin position="24"/>
        <end position="130"/>
    </location>
</feature>
<keyword evidence="2" id="KW-1185">Reference proteome</keyword>
<dbReference type="GeneID" id="110746443"/>
<dbReference type="Proteomes" id="UP000515124">
    <property type="component" value="Unplaced"/>
</dbReference>
<name>A0A6P5RBM4_PRUAV</name>
<dbReference type="KEGG" id="pavi:110746443"/>
<dbReference type="AlphaFoldDB" id="A0A6P5RBM4"/>
<dbReference type="InterPro" id="IPR043502">
    <property type="entry name" value="DNA/RNA_pol_sf"/>
</dbReference>
<sequence length="221" mass="25100">MCANFIRPSTVSSRLHGHGFNVLVLVRFGFCQSRVDNSMFVYPDNSRVLILLLYVDDIILTYSDPSHIHTFIRTLGAEFDIKDLGRLHYFLGVEVTYHTDSLHLTQNKYTVDFLKRINLLDCKPVSTPMASKGTLSRTDGTKLADPTLYRHIVGALQYLTMTRRDISFVVQHVAQFMGSLGDVHFEYVKCILRYLKGTLGFGLPIHRSPDCSFLIAYSNAD</sequence>
<dbReference type="RefSeq" id="XP_021802355.1">
    <property type="nucleotide sequence ID" value="XM_021946663.1"/>
</dbReference>
<evidence type="ECO:0000259" key="1">
    <source>
        <dbReference type="Pfam" id="PF07727"/>
    </source>
</evidence>
<accession>A0A6P5RBM4</accession>
<protein>
    <submittedName>
        <fullName evidence="3">Uncharacterized protein LOC110746443</fullName>
    </submittedName>
</protein>
<reference evidence="3" key="1">
    <citation type="submission" date="2025-08" db="UniProtKB">
        <authorList>
            <consortium name="RefSeq"/>
        </authorList>
    </citation>
    <scope>IDENTIFICATION</scope>
</reference>
<proteinExistence type="predicted"/>
<dbReference type="PANTHER" id="PTHR11439">
    <property type="entry name" value="GAG-POL-RELATED RETROTRANSPOSON"/>
    <property type="match status" value="1"/>
</dbReference>
<evidence type="ECO:0000313" key="2">
    <source>
        <dbReference type="Proteomes" id="UP000515124"/>
    </source>
</evidence>
<dbReference type="PANTHER" id="PTHR11439:SF524">
    <property type="entry name" value="RNA-DIRECTED DNA POLYMERASE, PROTEIN KINASE RLK-PELLE-DLSV FAMILY"/>
    <property type="match status" value="1"/>
</dbReference>
<dbReference type="Pfam" id="PF07727">
    <property type="entry name" value="RVT_2"/>
    <property type="match status" value="1"/>
</dbReference>
<dbReference type="SUPFAM" id="SSF56672">
    <property type="entry name" value="DNA/RNA polymerases"/>
    <property type="match status" value="1"/>
</dbReference>
<organism evidence="2 3">
    <name type="scientific">Prunus avium</name>
    <name type="common">Cherry</name>
    <name type="synonym">Cerasus avium</name>
    <dbReference type="NCBI Taxonomy" id="42229"/>
    <lineage>
        <taxon>Eukaryota</taxon>
        <taxon>Viridiplantae</taxon>
        <taxon>Streptophyta</taxon>
        <taxon>Embryophyta</taxon>
        <taxon>Tracheophyta</taxon>
        <taxon>Spermatophyta</taxon>
        <taxon>Magnoliopsida</taxon>
        <taxon>eudicotyledons</taxon>
        <taxon>Gunneridae</taxon>
        <taxon>Pentapetalae</taxon>
        <taxon>rosids</taxon>
        <taxon>fabids</taxon>
        <taxon>Rosales</taxon>
        <taxon>Rosaceae</taxon>
        <taxon>Amygdaloideae</taxon>
        <taxon>Amygdaleae</taxon>
        <taxon>Prunus</taxon>
    </lineage>
</organism>
<dbReference type="InterPro" id="IPR013103">
    <property type="entry name" value="RVT_2"/>
</dbReference>
<gene>
    <name evidence="3" type="primary">LOC110746443</name>
</gene>